<keyword evidence="10 17" id="KW-0520">NAD</keyword>
<feature type="binding site" evidence="18">
    <location>
        <position position="67"/>
    </location>
    <ligand>
        <name>K(+)</name>
        <dbReference type="ChEBI" id="CHEBI:29103"/>
    </ligand>
</feature>
<gene>
    <name evidence="17" type="primary">nnrD</name>
    <name evidence="18" type="synonym">nnrE</name>
    <name evidence="22" type="ORF">CLOSTASPAR_02939</name>
</gene>
<feature type="binding site" evidence="18">
    <location>
        <begin position="140"/>
        <end position="146"/>
    </location>
    <ligand>
        <name>(6S)-NADPHX</name>
        <dbReference type="ChEBI" id="CHEBI:64076"/>
    </ligand>
</feature>
<dbReference type="PROSITE" id="PS51385">
    <property type="entry name" value="YJEF_N"/>
    <property type="match status" value="1"/>
</dbReference>
<comment type="function">
    <text evidence="14 19">Bifunctional enzyme that catalyzes the epimerization of the S- and R-forms of NAD(P)HX and the dehydration of the S-form of NAD(P)HX at the expense of ADP, which is converted to AMP. This allows the repair of both epimers of NAD(P)HX, a damaged form of NAD(P)H that is a result of enzymatic or heat-dependent hydration.</text>
</comment>
<evidence type="ECO:0000256" key="11">
    <source>
        <dbReference type="ARBA" id="ARBA00023235"/>
    </source>
</evidence>
<dbReference type="GO" id="GO:0046872">
    <property type="term" value="F:metal ion binding"/>
    <property type="evidence" value="ECO:0007669"/>
    <property type="project" value="UniProtKB-UniRule"/>
</dbReference>
<keyword evidence="9 18" id="KW-0630">Potassium</keyword>
<comment type="function">
    <text evidence="17">Catalyzes the dehydration of the S-form of NAD(P)HX at the expense of ADP, which is converted to AMP. Together with NAD(P)HX epimerase, which catalyzes the epimerization of the S- and R-forms, the enzyme allows the repair of both epimers of NAD(P)HX, a damaged form of NAD(P)H that is a result of enzymatic or heat-dependent hydration.</text>
</comment>
<comment type="catalytic activity">
    <reaction evidence="15 17 19">
        <text>(6S)-NADHX + ADP = AMP + phosphate + NADH + H(+)</text>
        <dbReference type="Rhea" id="RHEA:32223"/>
        <dbReference type="ChEBI" id="CHEBI:15378"/>
        <dbReference type="ChEBI" id="CHEBI:43474"/>
        <dbReference type="ChEBI" id="CHEBI:57945"/>
        <dbReference type="ChEBI" id="CHEBI:64074"/>
        <dbReference type="ChEBI" id="CHEBI:456215"/>
        <dbReference type="ChEBI" id="CHEBI:456216"/>
        <dbReference type="EC" id="4.2.1.136"/>
    </reaction>
</comment>
<evidence type="ECO:0000259" key="21">
    <source>
        <dbReference type="PROSITE" id="PS51385"/>
    </source>
</evidence>
<feature type="binding site" evidence="18">
    <location>
        <begin position="66"/>
        <end position="70"/>
    </location>
    <ligand>
        <name>(6S)-NADPHX</name>
        <dbReference type="ChEBI" id="CHEBI:64076"/>
    </ligand>
</feature>
<dbReference type="InterPro" id="IPR029056">
    <property type="entry name" value="Ribokinase-like"/>
</dbReference>
<dbReference type="EMBL" id="ACCJ01000197">
    <property type="protein sequence ID" value="EEG54988.1"/>
    <property type="molecule type" value="Genomic_DNA"/>
</dbReference>
<evidence type="ECO:0000313" key="23">
    <source>
        <dbReference type="Proteomes" id="UP000004756"/>
    </source>
</evidence>
<feature type="domain" description="YjeF C-terminal" evidence="20">
    <location>
        <begin position="250"/>
        <end position="533"/>
    </location>
</feature>
<dbReference type="EC" id="5.1.99.6" evidence="19"/>
<evidence type="ECO:0000256" key="12">
    <source>
        <dbReference type="ARBA" id="ARBA00023239"/>
    </source>
</evidence>
<evidence type="ECO:0000256" key="3">
    <source>
        <dbReference type="ARBA" id="ARBA00006001"/>
    </source>
</evidence>
<dbReference type="InterPro" id="IPR017953">
    <property type="entry name" value="Carbohydrate_kinase_pred_CS"/>
</dbReference>
<feature type="binding site" evidence="18">
    <location>
        <position position="177"/>
    </location>
    <ligand>
        <name>K(+)</name>
        <dbReference type="ChEBI" id="CHEBI:29103"/>
    </ligand>
</feature>
<evidence type="ECO:0000256" key="5">
    <source>
        <dbReference type="ARBA" id="ARBA00022723"/>
    </source>
</evidence>
<dbReference type="HAMAP" id="MF_01965">
    <property type="entry name" value="NADHX_dehydratase"/>
    <property type="match status" value="1"/>
</dbReference>
<dbReference type="InterPro" id="IPR030677">
    <property type="entry name" value="Nnr"/>
</dbReference>
<feature type="binding site" evidence="17">
    <location>
        <position position="474"/>
    </location>
    <ligand>
        <name>(6S)-NADPHX</name>
        <dbReference type="ChEBI" id="CHEBI:64076"/>
    </ligand>
</feature>
<comment type="cofactor">
    <cofactor evidence="18 19">
        <name>K(+)</name>
        <dbReference type="ChEBI" id="CHEBI:29103"/>
    </cofactor>
    <text evidence="18 19">Binds 1 potassium ion per subunit.</text>
</comment>
<dbReference type="PIRSF" id="PIRSF017184">
    <property type="entry name" value="Nnr"/>
    <property type="match status" value="1"/>
</dbReference>
<evidence type="ECO:0000256" key="16">
    <source>
        <dbReference type="ARBA" id="ARBA00049209"/>
    </source>
</evidence>
<dbReference type="Pfam" id="PF01256">
    <property type="entry name" value="Carb_kinase"/>
    <property type="match status" value="1"/>
</dbReference>
<feature type="binding site" evidence="17">
    <location>
        <position position="356"/>
    </location>
    <ligand>
        <name>(6S)-NADPHX</name>
        <dbReference type="ChEBI" id="CHEBI:64076"/>
    </ligand>
</feature>
<protein>
    <recommendedName>
        <fullName evidence="19">Bifunctional NAD(P)H-hydrate repair enzyme</fullName>
    </recommendedName>
    <alternativeName>
        <fullName evidence="19">Nicotinamide nucleotide repair protein</fullName>
    </alternativeName>
    <domain>
        <recommendedName>
            <fullName evidence="19">ADP-dependent (S)-NAD(P)H-hydrate dehydratase</fullName>
            <ecNumber evidence="19">4.2.1.136</ecNumber>
        </recommendedName>
        <alternativeName>
            <fullName evidence="19">ADP-dependent NAD(P)HX dehydratase</fullName>
        </alternativeName>
    </domain>
    <domain>
        <recommendedName>
            <fullName evidence="19">NAD(P)H-hydrate epimerase</fullName>
            <ecNumber evidence="19">5.1.99.6</ecNumber>
        </recommendedName>
    </domain>
</protein>
<evidence type="ECO:0000256" key="17">
    <source>
        <dbReference type="HAMAP-Rule" id="MF_01965"/>
    </source>
</evidence>
<dbReference type="InterPro" id="IPR004443">
    <property type="entry name" value="YjeF_N_dom"/>
</dbReference>
<comment type="catalytic activity">
    <reaction evidence="16 17 19">
        <text>(6S)-NADPHX + ADP = AMP + phosphate + NADPH + H(+)</text>
        <dbReference type="Rhea" id="RHEA:32235"/>
        <dbReference type="ChEBI" id="CHEBI:15378"/>
        <dbReference type="ChEBI" id="CHEBI:43474"/>
        <dbReference type="ChEBI" id="CHEBI:57783"/>
        <dbReference type="ChEBI" id="CHEBI:64076"/>
        <dbReference type="ChEBI" id="CHEBI:456215"/>
        <dbReference type="ChEBI" id="CHEBI:456216"/>
        <dbReference type="EC" id="4.2.1.136"/>
    </reaction>
</comment>
<evidence type="ECO:0000256" key="19">
    <source>
        <dbReference type="PIRNR" id="PIRNR017184"/>
    </source>
</evidence>
<evidence type="ECO:0000256" key="8">
    <source>
        <dbReference type="ARBA" id="ARBA00022857"/>
    </source>
</evidence>
<dbReference type="Pfam" id="PF03853">
    <property type="entry name" value="YjeF_N"/>
    <property type="match status" value="1"/>
</dbReference>
<feature type="domain" description="YjeF N-terminal" evidence="21">
    <location>
        <begin position="10"/>
        <end position="231"/>
    </location>
</feature>
<dbReference type="PROSITE" id="PS51383">
    <property type="entry name" value="YJEF_C_3"/>
    <property type="match status" value="1"/>
</dbReference>
<dbReference type="InterPro" id="IPR036652">
    <property type="entry name" value="YjeF_N_dom_sf"/>
</dbReference>
<dbReference type="PANTHER" id="PTHR12592:SF0">
    <property type="entry name" value="ATP-DEPENDENT (S)-NAD(P)H-HYDRATE DEHYDRATASE"/>
    <property type="match status" value="1"/>
</dbReference>
<dbReference type="Gene3D" id="3.40.50.10260">
    <property type="entry name" value="YjeF N-terminal domain"/>
    <property type="match status" value="1"/>
</dbReference>
<dbReference type="GO" id="GO:0046496">
    <property type="term" value="P:nicotinamide nucleotide metabolic process"/>
    <property type="evidence" value="ECO:0007669"/>
    <property type="project" value="UniProtKB-UniRule"/>
</dbReference>
<dbReference type="RefSeq" id="WP_007711846.1">
    <property type="nucleotide sequence ID" value="NZ_CP102272.1"/>
</dbReference>
<dbReference type="HAMAP" id="MF_01966">
    <property type="entry name" value="NADHX_epimerase"/>
    <property type="match status" value="1"/>
</dbReference>
<dbReference type="SUPFAM" id="SSF53613">
    <property type="entry name" value="Ribokinase-like"/>
    <property type="match status" value="1"/>
</dbReference>
<evidence type="ECO:0000256" key="7">
    <source>
        <dbReference type="ARBA" id="ARBA00022840"/>
    </source>
</evidence>
<dbReference type="NCBIfam" id="TIGR00197">
    <property type="entry name" value="yjeF_nterm"/>
    <property type="match status" value="1"/>
</dbReference>
<dbReference type="EC" id="4.2.1.136" evidence="19"/>
<dbReference type="GO" id="GO:0052856">
    <property type="term" value="F:NAD(P)HX epimerase activity"/>
    <property type="evidence" value="ECO:0007669"/>
    <property type="project" value="UniProtKB-UniRule"/>
</dbReference>
<dbReference type="InterPro" id="IPR000631">
    <property type="entry name" value="CARKD"/>
</dbReference>
<evidence type="ECO:0000256" key="18">
    <source>
        <dbReference type="HAMAP-Rule" id="MF_01966"/>
    </source>
</evidence>
<feature type="binding site" evidence="18">
    <location>
        <position position="151"/>
    </location>
    <ligand>
        <name>(6S)-NADPHX</name>
        <dbReference type="ChEBI" id="CHEBI:64076"/>
    </ligand>
</feature>
<keyword evidence="12 17" id="KW-0456">Lyase</keyword>
<comment type="similarity">
    <text evidence="3 19">In the N-terminal section; belongs to the NnrE/AIBP family.</text>
</comment>
<feature type="binding site" evidence="18">
    <location>
        <position position="174"/>
    </location>
    <ligand>
        <name>(6S)-NADPHX</name>
        <dbReference type="ChEBI" id="CHEBI:64076"/>
    </ligand>
</feature>
<dbReference type="NCBIfam" id="TIGR00196">
    <property type="entry name" value="yjeF_cterm"/>
    <property type="match status" value="1"/>
</dbReference>
<comment type="function">
    <text evidence="18">Catalyzes the epimerization of the S- and R-forms of NAD(P)HX, a damaged form of NAD(P)H that is a result of enzymatic or heat-dependent hydration. This is a prerequisite for the S-specific NAD(P)H-hydrate dehydratase to allow the repair of both epimers of NAD(P)HX.</text>
</comment>
<reference evidence="22 23" key="1">
    <citation type="submission" date="2009-02" db="EMBL/GenBank/DDBJ databases">
        <title>Draft genome sequence of Clostridium asparagiforme (DSM 15981).</title>
        <authorList>
            <person name="Sudarsanam P."/>
            <person name="Ley R."/>
            <person name="Guruge J."/>
            <person name="Turnbaugh P.J."/>
            <person name="Mahowald M."/>
            <person name="Liep D."/>
            <person name="Gordon J."/>
        </authorList>
    </citation>
    <scope>NUCLEOTIDE SEQUENCE [LARGE SCALE GENOMIC DNA]</scope>
    <source>
        <strain evidence="22 23">DSM 15981</strain>
    </source>
</reference>
<keyword evidence="13" id="KW-0511">Multifunctional enzyme</keyword>
<dbReference type="Proteomes" id="UP000004756">
    <property type="component" value="Unassembled WGS sequence"/>
</dbReference>
<organism evidence="22 23">
    <name type="scientific">[Clostridium] asparagiforme DSM 15981</name>
    <dbReference type="NCBI Taxonomy" id="518636"/>
    <lineage>
        <taxon>Bacteria</taxon>
        <taxon>Bacillati</taxon>
        <taxon>Bacillota</taxon>
        <taxon>Clostridia</taxon>
        <taxon>Lachnospirales</taxon>
        <taxon>Lachnospiraceae</taxon>
        <taxon>Enterocloster</taxon>
    </lineage>
</organism>
<evidence type="ECO:0000256" key="1">
    <source>
        <dbReference type="ARBA" id="ARBA00000013"/>
    </source>
</evidence>
<dbReference type="SUPFAM" id="SSF64153">
    <property type="entry name" value="YjeF N-terminal domain-like"/>
    <property type="match status" value="1"/>
</dbReference>
<dbReference type="Gene3D" id="3.40.1190.20">
    <property type="match status" value="1"/>
</dbReference>
<feature type="binding site" evidence="17">
    <location>
        <position position="473"/>
    </location>
    <ligand>
        <name>AMP</name>
        <dbReference type="ChEBI" id="CHEBI:456215"/>
    </ligand>
</feature>
<accession>C0D102</accession>
<evidence type="ECO:0000256" key="9">
    <source>
        <dbReference type="ARBA" id="ARBA00022958"/>
    </source>
</evidence>
<keyword evidence="8 17" id="KW-0521">NADP</keyword>
<evidence type="ECO:0000256" key="14">
    <source>
        <dbReference type="ARBA" id="ARBA00025153"/>
    </source>
</evidence>
<keyword evidence="6 17" id="KW-0547">Nucleotide-binding</keyword>
<keyword evidence="11 18" id="KW-0413">Isomerase</keyword>
<dbReference type="PANTHER" id="PTHR12592">
    <property type="entry name" value="ATP-DEPENDENT (S)-NAD(P)H-HYDRATE DEHYDRATASE FAMILY MEMBER"/>
    <property type="match status" value="1"/>
</dbReference>
<comment type="similarity">
    <text evidence="18">Belongs to the NnrE/AIBP family.</text>
</comment>
<keyword evidence="23" id="KW-1185">Reference proteome</keyword>
<comment type="similarity">
    <text evidence="17">Belongs to the NnrD/CARKD family.</text>
</comment>
<sequence>MRTLVTGKQMKAVDAHAIVTVGIPSMVLMERAAFAVAREVKGILEEGVTGRPDRGAAVWSVCGTGNNGADGIAAARMLFLEGVSAGVVLIGQPEKGTEEFLQQLKIARNLGMEILSREQWEELCSQGGMQCRVLIDAIFGVGLSRQVQGAYAECIRRINGLRLDGTVECVAAVDIPSGVHSDTGQVMGEAVSADLTVTFGWEKRGTVLYPGRSLAGRVVVENIGFPPLDSLKPEVRDGEDEEETPYACTYGPGDLERIPERAAYSNKGTFGKVLIVAGSENMCGAAYLSALAAYRTGAGLVKLLTVEENRLILQSRLPEAILATYTAGQLMEGREEFRKLIDEQCRWADVVVLGPGLGCGAYVEYLVEDILTMACSPVVVDADGLNTIAAHPYLTSYYTENIIITPHLGEMARLTGQSIPQIRENLVETAAEYAAHYGLTCVLKDAATVVASREGGIYINTSGTSAMAKAGSGDVLTGIIAGLLGLGMDETESARLGVYIHGRAGEVAAVKTGCHGMLASDLAEAIGSAMGGKKAGNAAEAVLQSRDSEEKR</sequence>
<feature type="binding site" evidence="17">
    <location>
        <begin position="444"/>
        <end position="448"/>
    </location>
    <ligand>
        <name>AMP</name>
        <dbReference type="ChEBI" id="CHEBI:456215"/>
    </ligand>
</feature>
<evidence type="ECO:0000256" key="2">
    <source>
        <dbReference type="ARBA" id="ARBA00000909"/>
    </source>
</evidence>
<comment type="catalytic activity">
    <reaction evidence="1 18 19">
        <text>(6R)-NADHX = (6S)-NADHX</text>
        <dbReference type="Rhea" id="RHEA:32215"/>
        <dbReference type="ChEBI" id="CHEBI:64074"/>
        <dbReference type="ChEBI" id="CHEBI:64075"/>
        <dbReference type="EC" id="5.1.99.6"/>
    </reaction>
</comment>
<evidence type="ECO:0000313" key="22">
    <source>
        <dbReference type="EMBL" id="EEG54988.1"/>
    </source>
</evidence>
<feature type="binding site" evidence="17">
    <location>
        <position position="407"/>
    </location>
    <ligand>
        <name>(6S)-NADPHX</name>
        <dbReference type="ChEBI" id="CHEBI:64076"/>
    </ligand>
</feature>
<dbReference type="HOGENOM" id="CLU_024853_4_1_9"/>
<comment type="subunit">
    <text evidence="17">Homotetramer.</text>
</comment>
<dbReference type="GO" id="GO:0005524">
    <property type="term" value="F:ATP binding"/>
    <property type="evidence" value="ECO:0007669"/>
    <property type="project" value="UniProtKB-UniRule"/>
</dbReference>
<evidence type="ECO:0000256" key="4">
    <source>
        <dbReference type="ARBA" id="ARBA00009524"/>
    </source>
</evidence>
<comment type="catalytic activity">
    <reaction evidence="2 18 19">
        <text>(6R)-NADPHX = (6S)-NADPHX</text>
        <dbReference type="Rhea" id="RHEA:32227"/>
        <dbReference type="ChEBI" id="CHEBI:64076"/>
        <dbReference type="ChEBI" id="CHEBI:64077"/>
        <dbReference type="EC" id="5.1.99.6"/>
    </reaction>
</comment>
<keyword evidence="5 18" id="KW-0479">Metal-binding</keyword>
<evidence type="ECO:0000256" key="13">
    <source>
        <dbReference type="ARBA" id="ARBA00023268"/>
    </source>
</evidence>
<comment type="cofactor">
    <cofactor evidence="17">
        <name>Mg(2+)</name>
        <dbReference type="ChEBI" id="CHEBI:18420"/>
    </cofactor>
</comment>
<proteinExistence type="inferred from homology"/>
<evidence type="ECO:0000256" key="15">
    <source>
        <dbReference type="ARBA" id="ARBA00048238"/>
    </source>
</evidence>
<evidence type="ECO:0000259" key="20">
    <source>
        <dbReference type="PROSITE" id="PS51383"/>
    </source>
</evidence>
<dbReference type="GO" id="GO:0110051">
    <property type="term" value="P:metabolite repair"/>
    <property type="evidence" value="ECO:0007669"/>
    <property type="project" value="TreeGrafter"/>
</dbReference>
<dbReference type="GO" id="GO:0052855">
    <property type="term" value="F:ADP-dependent NAD(P)H-hydrate dehydratase activity"/>
    <property type="evidence" value="ECO:0007669"/>
    <property type="project" value="UniProtKB-UniRule"/>
</dbReference>
<keyword evidence="7 17" id="KW-0067">ATP-binding</keyword>
<evidence type="ECO:0000256" key="6">
    <source>
        <dbReference type="ARBA" id="ARBA00022741"/>
    </source>
</evidence>
<dbReference type="PROSITE" id="PS01050">
    <property type="entry name" value="YJEF_C_2"/>
    <property type="match status" value="1"/>
</dbReference>
<comment type="similarity">
    <text evidence="4 19">In the C-terminal section; belongs to the NnrD/CARKD family.</text>
</comment>
<feature type="binding site" evidence="17">
    <location>
        <position position="285"/>
    </location>
    <ligand>
        <name>(6S)-NADPHX</name>
        <dbReference type="ChEBI" id="CHEBI:64076"/>
    </ligand>
</feature>
<name>C0D102_9FIRM</name>
<evidence type="ECO:0000256" key="10">
    <source>
        <dbReference type="ARBA" id="ARBA00023027"/>
    </source>
</evidence>
<dbReference type="AlphaFoldDB" id="C0D102"/>
<dbReference type="CDD" id="cd01171">
    <property type="entry name" value="YXKO-related"/>
    <property type="match status" value="1"/>
</dbReference>
<comment type="caution">
    <text evidence="22">The sequence shown here is derived from an EMBL/GenBank/DDBJ whole genome shotgun (WGS) entry which is preliminary data.</text>
</comment>
<feature type="binding site" evidence="18">
    <location>
        <position position="136"/>
    </location>
    <ligand>
        <name>K(+)</name>
        <dbReference type="ChEBI" id="CHEBI:29103"/>
    </ligand>
</feature>